<organism evidence="1 2">
    <name type="scientific">Enterocloster bolteae 90A9</name>
    <dbReference type="NCBI Taxonomy" id="997894"/>
    <lineage>
        <taxon>Bacteria</taxon>
        <taxon>Bacillati</taxon>
        <taxon>Bacillota</taxon>
        <taxon>Clostridia</taxon>
        <taxon>Lachnospirales</taxon>
        <taxon>Lachnospiraceae</taxon>
        <taxon>Enterocloster</taxon>
    </lineage>
</organism>
<evidence type="ECO:0000313" key="2">
    <source>
        <dbReference type="Proteomes" id="UP000013126"/>
    </source>
</evidence>
<sequence>MKGSRATGCLSFGKRKRFEKPSGWRNTMSLGDELLLHKGVYFNTIVYFE</sequence>
<comment type="caution">
    <text evidence="1">The sequence shown here is derived from an EMBL/GenBank/DDBJ whole genome shotgun (WGS) entry which is preliminary data.</text>
</comment>
<dbReference type="Proteomes" id="UP000013126">
    <property type="component" value="Unassembled WGS sequence"/>
</dbReference>
<name>R0AM12_9FIRM</name>
<proteinExistence type="predicted"/>
<accession>R0AM12</accession>
<dbReference type="AlphaFoldDB" id="R0AM12"/>
<keyword evidence="2" id="KW-1185">Reference proteome</keyword>
<dbReference type="HOGENOM" id="CLU_3134023_0_0_9"/>
<gene>
    <name evidence="1" type="ORF">HMPREF1085_00100</name>
</gene>
<dbReference type="EMBL" id="AGYH01000001">
    <property type="protein sequence ID" value="ENZ53146.1"/>
    <property type="molecule type" value="Genomic_DNA"/>
</dbReference>
<protein>
    <submittedName>
        <fullName evidence="1">Uncharacterized protein</fullName>
    </submittedName>
</protein>
<reference evidence="1 2" key="1">
    <citation type="submission" date="2013-01" db="EMBL/GenBank/DDBJ databases">
        <title>The Genome Sequence of Clostridium bolteae 90A9.</title>
        <authorList>
            <consortium name="The Broad Institute Genome Sequencing Platform"/>
            <person name="Earl A."/>
            <person name="Ward D."/>
            <person name="Feldgarden M."/>
            <person name="Gevers D."/>
            <person name="Courvalin P."/>
            <person name="Lambert T."/>
            <person name="Walker B."/>
            <person name="Young S.K."/>
            <person name="Zeng Q."/>
            <person name="Gargeya S."/>
            <person name="Fitzgerald M."/>
            <person name="Haas B."/>
            <person name="Abouelleil A."/>
            <person name="Alvarado L."/>
            <person name="Arachchi H.M."/>
            <person name="Berlin A.M."/>
            <person name="Chapman S.B."/>
            <person name="Dewar J."/>
            <person name="Goldberg J."/>
            <person name="Griggs A."/>
            <person name="Gujja S."/>
            <person name="Hansen M."/>
            <person name="Howarth C."/>
            <person name="Imamovic A."/>
            <person name="Larimer J."/>
            <person name="McCowan C."/>
            <person name="Murphy C."/>
            <person name="Neiman D."/>
            <person name="Pearson M."/>
            <person name="Priest M."/>
            <person name="Roberts A."/>
            <person name="Saif S."/>
            <person name="Shea T."/>
            <person name="Sisk P."/>
            <person name="Sykes S."/>
            <person name="Wortman J."/>
            <person name="Nusbaum C."/>
            <person name="Birren B."/>
        </authorList>
    </citation>
    <scope>NUCLEOTIDE SEQUENCE [LARGE SCALE GENOMIC DNA]</scope>
    <source>
        <strain evidence="1 2">90A9</strain>
    </source>
</reference>
<evidence type="ECO:0000313" key="1">
    <source>
        <dbReference type="EMBL" id="ENZ53146.1"/>
    </source>
</evidence>